<dbReference type="RefSeq" id="WP_008723266.1">
    <property type="nucleotide sequence ID" value="NZ_JBBMFM010000008.1"/>
</dbReference>
<evidence type="ECO:0000256" key="4">
    <source>
        <dbReference type="ARBA" id="ARBA00022989"/>
    </source>
</evidence>
<sequence length="484" mass="52281">MPVKKKNNHRGYYIKCMIGIAFLFGFGYLPAAAPITPVGMKILGIFIGAIYLWSVAGVVWPALLAIVAYGMSGYVDMSTAISSGMGNTVVFQLILIIAMAGVVSGSGAGEFLARWAVSRPVFKGKPELFMFVFFETFLLSAFFVNVVATIYLSWAIFYGISEIAGYGKGEKFSTLTIIGCTFISMLGGAAIPFKGWQLGLANAYNKATGSELNFALFMGLCLVLCTVMIILYIISMKYLFGCDFSKLKDFDPSVLGNKGKSLDIRQKCYLYAYAFIIIITVVFTLLPRDNGFYKLINGQLTVAGLFAVVVAVLCMIRLGDGNPILDWKKDASKWVNWDVVFMCAIAIPVAGALTSEETGVLELANQMFGTLFAGRTAIFLLVFIIIITTVLTNIGSNIGMGMALVPIIAPFITSTGTNAQLAGIALIFASNMGMMLPGASAPAAVLFSNREWVQPKDIYRYAGFCNLLFMIVSIIGFAVMAAVM</sequence>
<feature type="transmembrane region" description="Helical" evidence="6">
    <location>
        <begin position="298"/>
        <end position="316"/>
    </location>
</feature>
<comment type="caution">
    <text evidence="8">The sequence shown here is derived from an EMBL/GenBank/DDBJ whole genome shotgun (WGS) entry which is preliminary data.</text>
</comment>
<feature type="transmembrane region" description="Helical" evidence="6">
    <location>
        <begin position="367"/>
        <end position="387"/>
    </location>
</feature>
<dbReference type="Pfam" id="PF03600">
    <property type="entry name" value="CitMHS"/>
    <property type="match status" value="1"/>
</dbReference>
<keyword evidence="9" id="KW-1185">Reference proteome</keyword>
<proteinExistence type="predicted"/>
<keyword evidence="5 6" id="KW-0472">Membrane</keyword>
<evidence type="ECO:0000256" key="2">
    <source>
        <dbReference type="ARBA" id="ARBA00022448"/>
    </source>
</evidence>
<dbReference type="PANTHER" id="PTHR10283">
    <property type="entry name" value="SOLUTE CARRIER FAMILY 13 MEMBER"/>
    <property type="match status" value="1"/>
</dbReference>
<gene>
    <name evidence="8" type="ORF">WMQ36_03640</name>
</gene>
<evidence type="ECO:0000313" key="9">
    <source>
        <dbReference type="Proteomes" id="UP001454086"/>
    </source>
</evidence>
<feature type="transmembrane region" description="Helical" evidence="6">
    <location>
        <begin position="337"/>
        <end position="355"/>
    </location>
</feature>
<evidence type="ECO:0000256" key="3">
    <source>
        <dbReference type="ARBA" id="ARBA00022692"/>
    </source>
</evidence>
<keyword evidence="2" id="KW-0813">Transport</keyword>
<evidence type="ECO:0000259" key="7">
    <source>
        <dbReference type="Pfam" id="PF03600"/>
    </source>
</evidence>
<feature type="transmembrane region" description="Helical" evidence="6">
    <location>
        <begin position="43"/>
        <end position="69"/>
    </location>
</feature>
<evidence type="ECO:0000256" key="1">
    <source>
        <dbReference type="ARBA" id="ARBA00004141"/>
    </source>
</evidence>
<feature type="transmembrane region" description="Helical" evidence="6">
    <location>
        <begin position="213"/>
        <end position="234"/>
    </location>
</feature>
<feature type="transmembrane region" description="Helical" evidence="6">
    <location>
        <begin position="12"/>
        <end position="31"/>
    </location>
</feature>
<keyword evidence="4 6" id="KW-1133">Transmembrane helix</keyword>
<keyword evidence="3 6" id="KW-0812">Transmembrane</keyword>
<feature type="transmembrane region" description="Helical" evidence="6">
    <location>
        <begin position="172"/>
        <end position="193"/>
    </location>
</feature>
<evidence type="ECO:0000256" key="6">
    <source>
        <dbReference type="SAM" id="Phobius"/>
    </source>
</evidence>
<feature type="transmembrane region" description="Helical" evidence="6">
    <location>
        <begin position="424"/>
        <end position="447"/>
    </location>
</feature>
<comment type="subcellular location">
    <subcellularLocation>
        <location evidence="1">Membrane</location>
        <topology evidence="1">Multi-pass membrane protein</topology>
    </subcellularLocation>
</comment>
<feature type="transmembrane region" description="Helical" evidence="6">
    <location>
        <begin position="268"/>
        <end position="286"/>
    </location>
</feature>
<feature type="transmembrane region" description="Helical" evidence="6">
    <location>
        <begin position="128"/>
        <end position="160"/>
    </location>
</feature>
<feature type="transmembrane region" description="Helical" evidence="6">
    <location>
        <begin position="89"/>
        <end position="108"/>
    </location>
</feature>
<accession>A0ABV1D0Z3</accession>
<feature type="transmembrane region" description="Helical" evidence="6">
    <location>
        <begin position="459"/>
        <end position="483"/>
    </location>
</feature>
<name>A0ABV1D0Z3_9FIRM</name>
<evidence type="ECO:0000256" key="5">
    <source>
        <dbReference type="ARBA" id="ARBA00023136"/>
    </source>
</evidence>
<dbReference type="EMBL" id="JBBMFM010000008">
    <property type="protein sequence ID" value="MEQ2424054.1"/>
    <property type="molecule type" value="Genomic_DNA"/>
</dbReference>
<dbReference type="PANTHER" id="PTHR10283:SF125">
    <property type="entry name" value="MG(2+)_CITRATE COMPLEX SECONDARY TRANSPORTER"/>
    <property type="match status" value="1"/>
</dbReference>
<dbReference type="Proteomes" id="UP001454086">
    <property type="component" value="Unassembled WGS sequence"/>
</dbReference>
<evidence type="ECO:0000313" key="8">
    <source>
        <dbReference type="EMBL" id="MEQ2424054.1"/>
    </source>
</evidence>
<organism evidence="8 9">
    <name type="scientific">Enterocloster hominis</name>
    <name type="common">ex Hitch et al. 2024</name>
    <dbReference type="NCBI Taxonomy" id="1917870"/>
    <lineage>
        <taxon>Bacteria</taxon>
        <taxon>Bacillati</taxon>
        <taxon>Bacillota</taxon>
        <taxon>Clostridia</taxon>
        <taxon>Lachnospirales</taxon>
        <taxon>Lachnospiraceae</taxon>
        <taxon>Enterocloster</taxon>
    </lineage>
</organism>
<dbReference type="InterPro" id="IPR004680">
    <property type="entry name" value="Cit_transptr-like_dom"/>
</dbReference>
<protein>
    <submittedName>
        <fullName evidence="8">SLC13 family permease</fullName>
    </submittedName>
</protein>
<feature type="transmembrane region" description="Helical" evidence="6">
    <location>
        <begin position="394"/>
        <end position="412"/>
    </location>
</feature>
<reference evidence="8 9" key="1">
    <citation type="submission" date="2024-03" db="EMBL/GenBank/DDBJ databases">
        <title>Human intestinal bacterial collection.</title>
        <authorList>
            <person name="Pauvert C."/>
            <person name="Hitch T.C.A."/>
            <person name="Clavel T."/>
        </authorList>
    </citation>
    <scope>NUCLEOTIDE SEQUENCE [LARGE SCALE GENOMIC DNA]</scope>
    <source>
        <strain evidence="8 9">CLA-SR-H021</strain>
    </source>
</reference>
<feature type="domain" description="Citrate transporter-like" evidence="7">
    <location>
        <begin position="52"/>
        <end position="428"/>
    </location>
</feature>